<keyword evidence="2" id="KW-1185">Reference proteome</keyword>
<comment type="caution">
    <text evidence="1">The sequence shown here is derived from an EMBL/GenBank/DDBJ whole genome shotgun (WGS) entry which is preliminary data.</text>
</comment>
<sequence>MARREIEITISEPGDDYGKTFYIRRMSAWDADRWGRRVIYALLQSQVEIEDLDIEQGIAGLVGRGLELLAYIPPDTADALFDALTDCVFRRPDPRHPGVEMPLRPDDVEDALTIAILREAVFRLHTDFFSGVQRLFSPDGKATSDLEKEDAPRPAA</sequence>
<evidence type="ECO:0000313" key="1">
    <source>
        <dbReference type="EMBL" id="MEE8658279.1"/>
    </source>
</evidence>
<organism evidence="1 2">
    <name type="scientific">Sorlinia euscelidii</name>
    <dbReference type="NCBI Taxonomy" id="3081148"/>
    <lineage>
        <taxon>Bacteria</taxon>
        <taxon>Pseudomonadati</taxon>
        <taxon>Pseudomonadota</taxon>
        <taxon>Alphaproteobacteria</taxon>
        <taxon>Acetobacterales</taxon>
        <taxon>Acetobacteraceae</taxon>
        <taxon>Sorlinia</taxon>
    </lineage>
</organism>
<dbReference type="RefSeq" id="WP_394819228.1">
    <property type="nucleotide sequence ID" value="NZ_JAWJZY010000002.1"/>
</dbReference>
<accession>A0ABU7U085</accession>
<name>A0ABU7U085_9PROT</name>
<reference evidence="1 2" key="1">
    <citation type="submission" date="2023-10" db="EMBL/GenBank/DDBJ databases">
        <title>Sorlinia euscelidii gen. nov., sp. nov., an acetic acid bacteria isolated from the gut of Euscelidius variegatus emitter.</title>
        <authorList>
            <person name="Michoud G."/>
            <person name="Marasco R."/>
            <person name="Seferji K."/>
            <person name="Gonella E."/>
            <person name="Garuglieri E."/>
            <person name="Alma A."/>
            <person name="Mapelli F."/>
            <person name="Borin S."/>
            <person name="Daffonchio D."/>
            <person name="Crotti E."/>
        </authorList>
    </citation>
    <scope>NUCLEOTIDE SEQUENCE [LARGE SCALE GENOMIC DNA]</scope>
    <source>
        <strain evidence="1 2">EV16P</strain>
    </source>
</reference>
<proteinExistence type="predicted"/>
<dbReference type="EMBL" id="JAWJZY010000002">
    <property type="protein sequence ID" value="MEE8658279.1"/>
    <property type="molecule type" value="Genomic_DNA"/>
</dbReference>
<dbReference type="Proteomes" id="UP001312908">
    <property type="component" value="Unassembled WGS sequence"/>
</dbReference>
<gene>
    <name evidence="1" type="ORF">DOFOFD_04560</name>
</gene>
<evidence type="ECO:0000313" key="2">
    <source>
        <dbReference type="Proteomes" id="UP001312908"/>
    </source>
</evidence>
<protein>
    <submittedName>
        <fullName evidence="1">Uncharacterized protein</fullName>
    </submittedName>
</protein>